<evidence type="ECO:0000256" key="1">
    <source>
        <dbReference type="ARBA" id="ARBA00008683"/>
    </source>
</evidence>
<reference evidence="8" key="1">
    <citation type="journal article" date="2019" name="Int. J. Syst. Evol. Microbiol.">
        <title>The Global Catalogue of Microorganisms (GCM) 10K type strain sequencing project: providing services to taxonomists for standard genome sequencing and annotation.</title>
        <authorList>
            <consortium name="The Broad Institute Genomics Platform"/>
            <consortium name="The Broad Institute Genome Sequencing Center for Infectious Disease"/>
            <person name="Wu L."/>
            <person name="Ma J."/>
        </authorList>
    </citation>
    <scope>NUCLEOTIDE SEQUENCE [LARGE SCALE GENOMIC DNA]</scope>
    <source>
        <strain evidence="8">KACC 11299</strain>
    </source>
</reference>
<evidence type="ECO:0000256" key="2">
    <source>
        <dbReference type="ARBA" id="ARBA00022670"/>
    </source>
</evidence>
<dbReference type="CDD" id="cd07023">
    <property type="entry name" value="S49_Sppa_N_C"/>
    <property type="match status" value="1"/>
</dbReference>
<comment type="caution">
    <text evidence="7">The sequence shown here is derived from an EMBL/GenBank/DDBJ whole genome shotgun (WGS) entry which is preliminary data.</text>
</comment>
<evidence type="ECO:0000256" key="5">
    <source>
        <dbReference type="SAM" id="Phobius"/>
    </source>
</evidence>
<evidence type="ECO:0000313" key="7">
    <source>
        <dbReference type="EMBL" id="MFC5604434.1"/>
    </source>
</evidence>
<keyword evidence="8" id="KW-1185">Reference proteome</keyword>
<proteinExistence type="inferred from homology"/>
<gene>
    <name evidence="7" type="primary">sppA</name>
    <name evidence="7" type="ORF">ACFPTP_14475</name>
</gene>
<dbReference type="PANTHER" id="PTHR42987">
    <property type="entry name" value="PEPTIDASE S49"/>
    <property type="match status" value="1"/>
</dbReference>
<dbReference type="InterPro" id="IPR029045">
    <property type="entry name" value="ClpP/crotonase-like_dom_sf"/>
</dbReference>
<evidence type="ECO:0000259" key="6">
    <source>
        <dbReference type="Pfam" id="PF01343"/>
    </source>
</evidence>
<dbReference type="NCBIfam" id="TIGR00706">
    <property type="entry name" value="SppA_dom"/>
    <property type="match status" value="1"/>
</dbReference>
<keyword evidence="5" id="KW-1133">Transmembrane helix</keyword>
<evidence type="ECO:0000256" key="3">
    <source>
        <dbReference type="ARBA" id="ARBA00022801"/>
    </source>
</evidence>
<keyword evidence="2" id="KW-0645">Protease</keyword>
<dbReference type="InterPro" id="IPR004635">
    <property type="entry name" value="Pept_S49_SppA"/>
</dbReference>
<dbReference type="InterPro" id="IPR047272">
    <property type="entry name" value="S49_SppA_C"/>
</dbReference>
<evidence type="ECO:0000256" key="4">
    <source>
        <dbReference type="ARBA" id="ARBA00022825"/>
    </source>
</evidence>
<feature type="transmembrane region" description="Helical" evidence="5">
    <location>
        <begin position="6"/>
        <end position="29"/>
    </location>
</feature>
<protein>
    <submittedName>
        <fullName evidence="7">Signal peptide peptidase SppA</fullName>
    </submittedName>
</protein>
<keyword evidence="5" id="KW-0812">Transmembrane</keyword>
<name>A0ABW0U2I3_9BACL</name>
<comment type="similarity">
    <text evidence="1">Belongs to the peptidase S49 family.</text>
</comment>
<dbReference type="Pfam" id="PF01343">
    <property type="entry name" value="Peptidase_S49"/>
    <property type="match status" value="1"/>
</dbReference>
<dbReference type="EMBL" id="JBHSNP010000028">
    <property type="protein sequence ID" value="MFC5604434.1"/>
    <property type="molecule type" value="Genomic_DNA"/>
</dbReference>
<dbReference type="InterPro" id="IPR002142">
    <property type="entry name" value="Peptidase_S49"/>
</dbReference>
<dbReference type="Proteomes" id="UP001596071">
    <property type="component" value="Unassembled WGS sequence"/>
</dbReference>
<accession>A0ABW0U2I3</accession>
<dbReference type="SUPFAM" id="SSF52096">
    <property type="entry name" value="ClpP/crotonase"/>
    <property type="match status" value="1"/>
</dbReference>
<feature type="domain" description="Peptidase S49" evidence="6">
    <location>
        <begin position="131"/>
        <end position="280"/>
    </location>
</feature>
<keyword evidence="5" id="KW-0472">Membrane</keyword>
<dbReference type="RefSeq" id="WP_381446206.1">
    <property type="nucleotide sequence ID" value="NZ_JBHSNP010000028.1"/>
</dbReference>
<keyword evidence="3" id="KW-0378">Hydrolase</keyword>
<organism evidence="7 8">
    <name type="scientific">Sporosarcina koreensis</name>
    <dbReference type="NCBI Taxonomy" id="334735"/>
    <lineage>
        <taxon>Bacteria</taxon>
        <taxon>Bacillati</taxon>
        <taxon>Bacillota</taxon>
        <taxon>Bacilli</taxon>
        <taxon>Bacillales</taxon>
        <taxon>Caryophanaceae</taxon>
        <taxon>Sporosarcina</taxon>
    </lineage>
</organism>
<sequence length="334" mass="36493">MAMKRWIAIIVAAVLIFISIGINSLSYLFTRDFSSFMEEIAAGNAGYSEVVIEQGKGRDRIAVLTLDGVIQDVGSSLFASGGYNHQLFMTQLNDILNDKSIKGVVLSVNTPGGGVLESSDIYDAIRAIQIDREIPIYVAMGGLAASGGYYVSAPAEKIFVHPETITGSIGVIMESVNYAKLAEKYGIDFNTIKTGPYKDIMSGSREMTAEEHNMLQEMINDSYERFVAIVAEGRNMTTEQVKKVADGRIMNGRQAIDSGLADDYGKIGDVIDAMKADYELENATVFEFAPMDSFGSLFGVKVGNLFGRNLESELIGKLLSDYDAPRMMYLYGEK</sequence>
<evidence type="ECO:0000313" key="8">
    <source>
        <dbReference type="Proteomes" id="UP001596071"/>
    </source>
</evidence>
<dbReference type="PANTHER" id="PTHR42987:SF7">
    <property type="entry name" value="SIGNAL PEPTIDE PEPTIDASE SPPA-RELATED"/>
    <property type="match status" value="1"/>
</dbReference>
<keyword evidence="4" id="KW-0720">Serine protease</keyword>
<dbReference type="Gene3D" id="3.90.226.10">
    <property type="entry name" value="2-enoyl-CoA Hydratase, Chain A, domain 1"/>
    <property type="match status" value="2"/>
</dbReference>